<proteinExistence type="inferred from homology"/>
<feature type="transmembrane region" description="Helical" evidence="8">
    <location>
        <begin position="12"/>
        <end position="33"/>
    </location>
</feature>
<feature type="transmembrane region" description="Helical" evidence="8">
    <location>
        <begin position="505"/>
        <end position="526"/>
    </location>
</feature>
<feature type="transmembrane region" description="Helical" evidence="8">
    <location>
        <begin position="287"/>
        <end position="311"/>
    </location>
</feature>
<gene>
    <name evidence="10" type="ORF">O1Q98_06955</name>
</gene>
<keyword evidence="6 8" id="KW-1133">Transmembrane helix</keyword>
<sequence length="534" mass="59059">MTSGIWRISSVLLAGIFLFPVVAVVAMALSASGDAVSVLSRALPVYGITSLMLVSGCVLFGLSLALPLAWLMANYRFSGQRWLHRALLLPLAVPGYLLAAVYGDVIGYEGPVKQTLYALSFDVESMPQSAWQLGGRAACASLCLALVLFPYIYLLVRTALMSQPVGFRQAAYLMNHSRAQVFWRVVFPMARPAIALGVVVMMAEALSDYGVSSYFSLRTITTAGLDLWRDKAQHANAALLMSLLVPLSVLMLWQGRRSRERQLRYQAGNKPVDELPMLYGWRRFMTLFFGTMLVVIAFVIPVGRLIFWAVISESPTWSLPFLLAFICSLLASSSTTLLVIGLALVCVFDLKAVGNLTYRNPLRWLNLNRLLPSTLLGMGLLVPFLGLDAWHAASGGGNDEPWAGSILVLVLSYCMRFSALLLDRLQIRLSRLPSAMNHISQSMGYTPAQQVLWVYLPQVRHCLIVGIVLVFTESLRELNISLFLQPFEIETMATYVFRFIMDERLPLVATPALMLVAVGMIPLFGITRLMNMEG</sequence>
<feature type="transmembrane region" description="Helical" evidence="8">
    <location>
        <begin position="370"/>
        <end position="390"/>
    </location>
</feature>
<evidence type="ECO:0000256" key="8">
    <source>
        <dbReference type="RuleBase" id="RU363032"/>
    </source>
</evidence>
<feature type="domain" description="ABC transmembrane type-1" evidence="9">
    <location>
        <begin position="47"/>
        <end position="253"/>
    </location>
</feature>
<organism evidence="10 11">
    <name type="scientific">Dickeya lacustris</name>
    <dbReference type="NCBI Taxonomy" id="2259638"/>
    <lineage>
        <taxon>Bacteria</taxon>
        <taxon>Pseudomonadati</taxon>
        <taxon>Pseudomonadota</taxon>
        <taxon>Gammaproteobacteria</taxon>
        <taxon>Enterobacterales</taxon>
        <taxon>Pectobacteriaceae</taxon>
        <taxon>Dickeya</taxon>
    </lineage>
</organism>
<accession>A0ABY8GAG0</accession>
<evidence type="ECO:0000256" key="2">
    <source>
        <dbReference type="ARBA" id="ARBA00022448"/>
    </source>
</evidence>
<reference evidence="10 11" key="1">
    <citation type="submission" date="2022-12" db="EMBL/GenBank/DDBJ databases">
        <title>Complete genome sequencing of Dickeya lacustris type strain LMG30899.</title>
        <authorList>
            <person name="Dobhal S."/>
            <person name="Arizala D."/>
            <person name="Arif M."/>
        </authorList>
    </citation>
    <scope>NUCLEOTIDE SEQUENCE [LARGE SCALE GENOMIC DNA]</scope>
    <source>
        <strain evidence="10 11">LMG30899</strain>
    </source>
</reference>
<dbReference type="EMBL" id="CP114280">
    <property type="protein sequence ID" value="WFN56971.1"/>
    <property type="molecule type" value="Genomic_DNA"/>
</dbReference>
<comment type="subcellular location">
    <subcellularLocation>
        <location evidence="1">Cell inner membrane</location>
        <topology evidence="1">Multi-pass membrane protein</topology>
    </subcellularLocation>
    <subcellularLocation>
        <location evidence="8">Cell membrane</location>
        <topology evidence="8">Multi-pass membrane protein</topology>
    </subcellularLocation>
</comment>
<comment type="similarity">
    <text evidence="8">Belongs to the binding-protein-dependent transport system permease family.</text>
</comment>
<evidence type="ECO:0000259" key="9">
    <source>
        <dbReference type="PROSITE" id="PS50928"/>
    </source>
</evidence>
<dbReference type="PANTHER" id="PTHR43357">
    <property type="entry name" value="INNER MEMBRANE ABC TRANSPORTER PERMEASE PROTEIN YDCV"/>
    <property type="match status" value="1"/>
</dbReference>
<keyword evidence="11" id="KW-1185">Reference proteome</keyword>
<dbReference type="CDD" id="cd06261">
    <property type="entry name" value="TM_PBP2"/>
    <property type="match status" value="1"/>
</dbReference>
<evidence type="ECO:0000256" key="4">
    <source>
        <dbReference type="ARBA" id="ARBA00022519"/>
    </source>
</evidence>
<evidence type="ECO:0000256" key="6">
    <source>
        <dbReference type="ARBA" id="ARBA00022989"/>
    </source>
</evidence>
<dbReference type="PANTHER" id="PTHR43357:SF3">
    <property type="entry name" value="FE(3+)-TRANSPORT SYSTEM PERMEASE PROTEIN FBPB 2"/>
    <property type="match status" value="1"/>
</dbReference>
<dbReference type="RefSeq" id="WP_125260377.1">
    <property type="nucleotide sequence ID" value="NZ_CP114280.1"/>
</dbReference>
<evidence type="ECO:0000313" key="10">
    <source>
        <dbReference type="EMBL" id="WFN56971.1"/>
    </source>
</evidence>
<feature type="transmembrane region" description="Helical" evidence="8">
    <location>
        <begin position="135"/>
        <end position="160"/>
    </location>
</feature>
<evidence type="ECO:0000256" key="7">
    <source>
        <dbReference type="ARBA" id="ARBA00023136"/>
    </source>
</evidence>
<keyword evidence="7 8" id="KW-0472">Membrane</keyword>
<dbReference type="PROSITE" id="PS50928">
    <property type="entry name" value="ABC_TM1"/>
    <property type="match status" value="1"/>
</dbReference>
<keyword evidence="3" id="KW-1003">Cell membrane</keyword>
<dbReference type="Proteomes" id="UP001219630">
    <property type="component" value="Chromosome"/>
</dbReference>
<dbReference type="InterPro" id="IPR000515">
    <property type="entry name" value="MetI-like"/>
</dbReference>
<protein>
    <submittedName>
        <fullName evidence="10">Iron ABC transporter permease</fullName>
    </submittedName>
</protein>
<dbReference type="Gene3D" id="1.10.3720.10">
    <property type="entry name" value="MetI-like"/>
    <property type="match status" value="2"/>
</dbReference>
<feature type="transmembrane region" description="Helical" evidence="8">
    <location>
        <begin position="82"/>
        <end position="102"/>
    </location>
</feature>
<dbReference type="SUPFAM" id="SSF161098">
    <property type="entry name" value="MetI-like"/>
    <property type="match status" value="2"/>
</dbReference>
<dbReference type="InterPro" id="IPR035906">
    <property type="entry name" value="MetI-like_sf"/>
</dbReference>
<name>A0ABY8GAG0_9GAMM</name>
<dbReference type="Pfam" id="PF00528">
    <property type="entry name" value="BPD_transp_1"/>
    <property type="match status" value="1"/>
</dbReference>
<keyword evidence="4" id="KW-0997">Cell inner membrane</keyword>
<evidence type="ECO:0000256" key="5">
    <source>
        <dbReference type="ARBA" id="ARBA00022692"/>
    </source>
</evidence>
<evidence type="ECO:0000313" key="11">
    <source>
        <dbReference type="Proteomes" id="UP001219630"/>
    </source>
</evidence>
<keyword evidence="5 8" id="KW-0812">Transmembrane</keyword>
<evidence type="ECO:0000256" key="3">
    <source>
        <dbReference type="ARBA" id="ARBA00022475"/>
    </source>
</evidence>
<evidence type="ECO:0000256" key="1">
    <source>
        <dbReference type="ARBA" id="ARBA00004429"/>
    </source>
</evidence>
<feature type="transmembrane region" description="Helical" evidence="8">
    <location>
        <begin position="317"/>
        <end position="350"/>
    </location>
</feature>
<feature type="transmembrane region" description="Helical" evidence="8">
    <location>
        <begin position="45"/>
        <end position="70"/>
    </location>
</feature>
<feature type="transmembrane region" description="Helical" evidence="8">
    <location>
        <begin position="235"/>
        <end position="253"/>
    </location>
</feature>
<feature type="transmembrane region" description="Helical" evidence="8">
    <location>
        <begin position="181"/>
        <end position="203"/>
    </location>
</feature>
<feature type="transmembrane region" description="Helical" evidence="8">
    <location>
        <begin position="402"/>
        <end position="422"/>
    </location>
</feature>
<keyword evidence="2 8" id="KW-0813">Transport</keyword>